<evidence type="ECO:0000313" key="9">
    <source>
        <dbReference type="EMBL" id="TYC50149.1"/>
    </source>
</evidence>
<feature type="transmembrane region" description="Helical" evidence="8">
    <location>
        <begin position="113"/>
        <end position="137"/>
    </location>
</feature>
<dbReference type="Proteomes" id="UP000371977">
    <property type="component" value="Unassembled WGS sequence"/>
</dbReference>
<dbReference type="GO" id="GO:0008360">
    <property type="term" value="P:regulation of cell shape"/>
    <property type="evidence" value="ECO:0007669"/>
    <property type="project" value="UniProtKB-KW"/>
</dbReference>
<evidence type="ECO:0000256" key="8">
    <source>
        <dbReference type="SAM" id="Phobius"/>
    </source>
</evidence>
<feature type="transmembrane region" description="Helical" evidence="8">
    <location>
        <begin position="38"/>
        <end position="57"/>
    </location>
</feature>
<feature type="transmembrane region" description="Helical" evidence="8">
    <location>
        <begin position="144"/>
        <end position="167"/>
    </location>
</feature>
<protein>
    <submittedName>
        <fullName evidence="9">Rod shape-determining protein MreD</fullName>
    </submittedName>
</protein>
<keyword evidence="3" id="KW-1003">Cell membrane</keyword>
<feature type="transmembrane region" description="Helical" evidence="8">
    <location>
        <begin position="78"/>
        <end position="101"/>
    </location>
</feature>
<evidence type="ECO:0000256" key="1">
    <source>
        <dbReference type="ARBA" id="ARBA00004651"/>
    </source>
</evidence>
<evidence type="ECO:0000313" key="10">
    <source>
        <dbReference type="Proteomes" id="UP000371977"/>
    </source>
</evidence>
<evidence type="ECO:0000256" key="3">
    <source>
        <dbReference type="ARBA" id="ARBA00022475"/>
    </source>
</evidence>
<gene>
    <name evidence="9" type="primary">mreD</name>
    <name evidence="9" type="ORF">ESZ50_03605</name>
</gene>
<accession>A0A6C2C984</accession>
<evidence type="ECO:0000256" key="7">
    <source>
        <dbReference type="ARBA" id="ARBA00023136"/>
    </source>
</evidence>
<keyword evidence="5" id="KW-0133">Cell shape</keyword>
<evidence type="ECO:0000256" key="5">
    <source>
        <dbReference type="ARBA" id="ARBA00022960"/>
    </source>
</evidence>
<dbReference type="GO" id="GO:0005886">
    <property type="term" value="C:plasma membrane"/>
    <property type="evidence" value="ECO:0007669"/>
    <property type="project" value="UniProtKB-SubCell"/>
</dbReference>
<dbReference type="AlphaFoldDB" id="A0A6C2C984"/>
<evidence type="ECO:0000256" key="4">
    <source>
        <dbReference type="ARBA" id="ARBA00022692"/>
    </source>
</evidence>
<dbReference type="OrthoDB" id="2148512at2"/>
<dbReference type="InterPro" id="IPR007227">
    <property type="entry name" value="Cell_shape_determining_MreD"/>
</dbReference>
<evidence type="ECO:0000256" key="2">
    <source>
        <dbReference type="ARBA" id="ARBA00007776"/>
    </source>
</evidence>
<dbReference type="RefSeq" id="WP_148622231.1">
    <property type="nucleotide sequence ID" value="NZ_SDGZ01000010.1"/>
</dbReference>
<keyword evidence="7 8" id="KW-0472">Membrane</keyword>
<organism evidence="9 10">
    <name type="scientific">Weissella muntiaci</name>
    <dbReference type="NCBI Taxonomy" id="2508881"/>
    <lineage>
        <taxon>Bacteria</taxon>
        <taxon>Bacillati</taxon>
        <taxon>Bacillota</taxon>
        <taxon>Bacilli</taxon>
        <taxon>Lactobacillales</taxon>
        <taxon>Lactobacillaceae</taxon>
        <taxon>Weissella</taxon>
    </lineage>
</organism>
<dbReference type="EMBL" id="SDGZ01000010">
    <property type="protein sequence ID" value="TYC50149.1"/>
    <property type="molecule type" value="Genomic_DNA"/>
</dbReference>
<dbReference type="Pfam" id="PF04093">
    <property type="entry name" value="MreD"/>
    <property type="match status" value="1"/>
</dbReference>
<comment type="caution">
    <text evidence="9">The sequence shown here is derived from an EMBL/GenBank/DDBJ whole genome shotgun (WGS) entry which is preliminary data.</text>
</comment>
<keyword evidence="10" id="KW-1185">Reference proteome</keyword>
<keyword evidence="6 8" id="KW-1133">Transmembrane helix</keyword>
<name>A0A6C2C984_9LACO</name>
<keyword evidence="4 8" id="KW-0812">Transmembrane</keyword>
<comment type="similarity">
    <text evidence="2">Belongs to the MreD family.</text>
</comment>
<dbReference type="NCBIfam" id="TIGR03426">
    <property type="entry name" value="shape_MreD"/>
    <property type="match status" value="1"/>
</dbReference>
<reference evidence="9 10" key="1">
    <citation type="submission" date="2019-01" db="EMBL/GenBank/DDBJ databases">
        <title>Weissella sp. nov., a novel lactic acid bacterium isolated from animal feces.</title>
        <authorList>
            <person name="Wang L.-T."/>
        </authorList>
    </citation>
    <scope>NUCLEOTIDE SEQUENCE [LARGE SCALE GENOMIC DNA]</scope>
    <source>
        <strain evidence="9 10">8H-2</strain>
    </source>
</reference>
<comment type="subcellular location">
    <subcellularLocation>
        <location evidence="1">Cell membrane</location>
        <topology evidence="1">Multi-pass membrane protein</topology>
    </subcellularLocation>
</comment>
<evidence type="ECO:0000256" key="6">
    <source>
        <dbReference type="ARBA" id="ARBA00022989"/>
    </source>
</evidence>
<sequence>MKYIPTKWLHFFVVFVAMLLDGSIALNAAPVLYHQPMFASPFLTLIVLLIPIIGGMQNQFSLRVLYGTAAGAGLLFDLFYNGIVGIAMIGFPLAVWIALVVKKYFETNFGSAVLTWFISLSFYLVFDYLAFGIINLANANITDFILFHLFPTLLVNLLMLLVVYQFLVWLYGKTIHKAVGDYTMNEKSLDDRLPLNRK</sequence>
<proteinExistence type="inferred from homology"/>